<gene>
    <name evidence="6" type="ORF">C6P11_02140</name>
</gene>
<feature type="transmembrane region" description="Helical" evidence="4">
    <location>
        <begin position="337"/>
        <end position="355"/>
    </location>
</feature>
<feature type="transmembrane region" description="Helical" evidence="4">
    <location>
        <begin position="362"/>
        <end position="384"/>
    </location>
</feature>
<dbReference type="SUPFAM" id="SSF53448">
    <property type="entry name" value="Nucleotide-diphospho-sugar transferases"/>
    <property type="match status" value="1"/>
</dbReference>
<dbReference type="Proteomes" id="UP000297646">
    <property type="component" value="Unassembled WGS sequence"/>
</dbReference>
<dbReference type="Gene3D" id="3.90.550.10">
    <property type="entry name" value="Spore Coat Polysaccharide Biosynthesis Protein SpsA, Chain A"/>
    <property type="match status" value="1"/>
</dbReference>
<keyword evidence="4" id="KW-1133">Transmembrane helix</keyword>
<dbReference type="PANTHER" id="PTHR43630">
    <property type="entry name" value="POLY-BETA-1,6-N-ACETYL-D-GLUCOSAMINE SYNTHASE"/>
    <property type="match status" value="1"/>
</dbReference>
<dbReference type="GO" id="GO:0016757">
    <property type="term" value="F:glycosyltransferase activity"/>
    <property type="evidence" value="ECO:0007669"/>
    <property type="project" value="UniProtKB-KW"/>
</dbReference>
<name>A0A4Z0RZ02_WEICO</name>
<keyword evidence="4" id="KW-0472">Membrane</keyword>
<sequence length="454" mass="51723">MSKMLYTLKNGTKRESMFIQNTFSDSSLTVLLVSLLVFYPIFGSIVWIVGAIKYRSMIKTNTPVIPEGMVLPKVSILVAAHNEELQIDNTIRRMLYDLNYPNYDLIIASDGSTDRTNEIVLEWTKKDPRVRLVEIQENMGKAHAITQAAFYSDAEFFLGIDADSFIIGDGLKDMMAYMLVDTDFSPANRVGAVTGAPTPMNRSSMLAKLQLVEYNSIIELIKRAQSTIGRLFTVSGVAALYRRDAVVDAGYWDTIMAAEDIAMSWDIQSRGWRIAYSPSTFSYMDVPTTVKQLVNQRIRWAIGSMDVVTAYWLKILTHPRKTFPMIFLLLDNIISTIWSLFWVASMIITFFYIFVDFSWEKLYVFTTVASALVIFQFIFGMLQLRLSLNYGSELGDDTNKYFRFAGWYVWAYWILSPVTTVLAIPRFINRLIVGRSGTWTSPERTNLDGTEDGK</sequence>
<keyword evidence="2" id="KW-0328">Glycosyltransferase</keyword>
<evidence type="ECO:0000256" key="4">
    <source>
        <dbReference type="SAM" id="Phobius"/>
    </source>
</evidence>
<proteinExistence type="inferred from homology"/>
<feature type="domain" description="Glycosyltransferase 2-like" evidence="5">
    <location>
        <begin position="75"/>
        <end position="246"/>
    </location>
</feature>
<evidence type="ECO:0000256" key="2">
    <source>
        <dbReference type="ARBA" id="ARBA00022676"/>
    </source>
</evidence>
<reference evidence="6 7" key="1">
    <citation type="submission" date="2018-03" db="EMBL/GenBank/DDBJ databases">
        <title>Genome sequencing of Weissella confusa isolates.</title>
        <authorList>
            <person name="Kajala I."/>
            <person name="Baruah R."/>
            <person name="Bergsveinson J."/>
            <person name="Juvonen R."/>
            <person name="Ziola B."/>
        </authorList>
    </citation>
    <scope>NUCLEOTIDE SEQUENCE [LARGE SCALE GENOMIC DNA]</scope>
    <source>
        <strain evidence="6 7">VTT E-062653</strain>
    </source>
</reference>
<keyword evidence="4" id="KW-0812">Transmembrane</keyword>
<evidence type="ECO:0000313" key="6">
    <source>
        <dbReference type="EMBL" id="TGE75249.1"/>
    </source>
</evidence>
<organism evidence="6 7">
    <name type="scientific">Weissella confusa</name>
    <name type="common">Lactobacillus confusus</name>
    <dbReference type="NCBI Taxonomy" id="1583"/>
    <lineage>
        <taxon>Bacteria</taxon>
        <taxon>Bacillati</taxon>
        <taxon>Bacillota</taxon>
        <taxon>Bacilli</taxon>
        <taxon>Lactobacillales</taxon>
        <taxon>Lactobacillaceae</taxon>
        <taxon>Weissella</taxon>
    </lineage>
</organism>
<dbReference type="EMBL" id="PVSN01000014">
    <property type="protein sequence ID" value="TGE75249.1"/>
    <property type="molecule type" value="Genomic_DNA"/>
</dbReference>
<evidence type="ECO:0000259" key="5">
    <source>
        <dbReference type="Pfam" id="PF00535"/>
    </source>
</evidence>
<protein>
    <recommendedName>
        <fullName evidence="5">Glycosyltransferase 2-like domain-containing protein</fullName>
    </recommendedName>
</protein>
<dbReference type="Pfam" id="PF00535">
    <property type="entry name" value="Glycos_transf_2"/>
    <property type="match status" value="1"/>
</dbReference>
<evidence type="ECO:0000256" key="1">
    <source>
        <dbReference type="ARBA" id="ARBA00006739"/>
    </source>
</evidence>
<comment type="similarity">
    <text evidence="1">Belongs to the glycosyltransferase 2 family.</text>
</comment>
<dbReference type="OrthoDB" id="9766299at2"/>
<comment type="caution">
    <text evidence="6">The sequence shown here is derived from an EMBL/GenBank/DDBJ whole genome shotgun (WGS) entry which is preliminary data.</text>
</comment>
<dbReference type="CDD" id="cd06423">
    <property type="entry name" value="CESA_like"/>
    <property type="match status" value="1"/>
</dbReference>
<accession>A0A4Z0RZ02</accession>
<keyword evidence="3" id="KW-0808">Transferase</keyword>
<dbReference type="InterPro" id="IPR001173">
    <property type="entry name" value="Glyco_trans_2-like"/>
</dbReference>
<dbReference type="PANTHER" id="PTHR43630:SF1">
    <property type="entry name" value="POLY-BETA-1,6-N-ACETYL-D-GLUCOSAMINE SYNTHASE"/>
    <property type="match status" value="1"/>
</dbReference>
<feature type="transmembrane region" description="Helical" evidence="4">
    <location>
        <begin position="28"/>
        <end position="49"/>
    </location>
</feature>
<dbReference type="InterPro" id="IPR029044">
    <property type="entry name" value="Nucleotide-diphossugar_trans"/>
</dbReference>
<feature type="transmembrane region" description="Helical" evidence="4">
    <location>
        <begin position="404"/>
        <end position="425"/>
    </location>
</feature>
<dbReference type="AlphaFoldDB" id="A0A4Z0RZ02"/>
<evidence type="ECO:0000256" key="3">
    <source>
        <dbReference type="ARBA" id="ARBA00022679"/>
    </source>
</evidence>
<evidence type="ECO:0000313" key="7">
    <source>
        <dbReference type="Proteomes" id="UP000297646"/>
    </source>
</evidence>